<dbReference type="AlphaFoldDB" id="A0A4Y7JB21"/>
<reference evidence="2 3" key="1">
    <citation type="journal article" date="2018" name="Science">
        <title>The opium poppy genome and morphinan production.</title>
        <authorList>
            <person name="Guo L."/>
            <person name="Winzer T."/>
            <person name="Yang X."/>
            <person name="Li Y."/>
            <person name="Ning Z."/>
            <person name="He Z."/>
            <person name="Teodor R."/>
            <person name="Lu Y."/>
            <person name="Bowser T.A."/>
            <person name="Graham I.A."/>
            <person name="Ye K."/>
        </authorList>
    </citation>
    <scope>NUCLEOTIDE SEQUENCE [LARGE SCALE GENOMIC DNA]</scope>
    <source>
        <strain evidence="3">cv. HN1</strain>
        <tissue evidence="2">Leaves</tissue>
    </source>
</reference>
<dbReference type="Gramene" id="RZC58313">
    <property type="protein sequence ID" value="RZC58313"/>
    <property type="gene ID" value="C5167_005619"/>
</dbReference>
<dbReference type="PANTHER" id="PTHR31635:SF196">
    <property type="entry name" value="REVERSE TRANSCRIPTASE DOMAIN-CONTAINING PROTEIN-RELATED"/>
    <property type="match status" value="1"/>
</dbReference>
<dbReference type="EMBL" id="CM010718">
    <property type="protein sequence ID" value="RZC58313.1"/>
    <property type="molecule type" value="Genomic_DNA"/>
</dbReference>
<dbReference type="OMA" id="FHEDWIQ"/>
<feature type="domain" description="Reverse transcriptase" evidence="1">
    <location>
        <begin position="64"/>
        <end position="180"/>
    </location>
</feature>
<dbReference type="CDD" id="cd01650">
    <property type="entry name" value="RT_nLTR_like"/>
    <property type="match status" value="1"/>
</dbReference>
<accession>A0A4Y7JB21</accession>
<evidence type="ECO:0000313" key="2">
    <source>
        <dbReference type="EMBL" id="RZC58313.1"/>
    </source>
</evidence>
<proteinExistence type="predicted"/>
<sequence>MEEVKEVIFMMKPWAAPGSDGFQAGFYQETWSIVGDNLVSMVQHFFKSKHILTEMNDTYQVLIPKISALTQPADFRTISLCNISYKLISKILANRLKPLLDKIISPSQVAYVPGRHIQDNLIIAHELIHSMKKTKDRQGWVGIKLDMSKAFDRIEWGFLKDVLFQIGFHEDWIQLIDQCISTTTISIILNGVPESQGKIHGIKVNRSSPSISHLCFADDILLFLKAKLAELSMHSDTTDENYRFRGEIFGAAFTDVSLKNTELFISARQDASEDTRLGRKNVISNSYEYSTSDCTRDHVPLSDELLETTPANDKCSGQNSTELLVES</sequence>
<evidence type="ECO:0000259" key="1">
    <source>
        <dbReference type="Pfam" id="PF00078"/>
    </source>
</evidence>
<dbReference type="Proteomes" id="UP000316621">
    <property type="component" value="Chromosome 4"/>
</dbReference>
<dbReference type="STRING" id="3469.A0A4Y7JB21"/>
<name>A0A4Y7JB21_PAPSO</name>
<organism evidence="2 3">
    <name type="scientific">Papaver somniferum</name>
    <name type="common">Opium poppy</name>
    <dbReference type="NCBI Taxonomy" id="3469"/>
    <lineage>
        <taxon>Eukaryota</taxon>
        <taxon>Viridiplantae</taxon>
        <taxon>Streptophyta</taxon>
        <taxon>Embryophyta</taxon>
        <taxon>Tracheophyta</taxon>
        <taxon>Spermatophyta</taxon>
        <taxon>Magnoliopsida</taxon>
        <taxon>Ranunculales</taxon>
        <taxon>Papaveraceae</taxon>
        <taxon>Papaveroideae</taxon>
        <taxon>Papaver</taxon>
    </lineage>
</organism>
<evidence type="ECO:0000313" key="3">
    <source>
        <dbReference type="Proteomes" id="UP000316621"/>
    </source>
</evidence>
<gene>
    <name evidence="2" type="ORF">C5167_005619</name>
</gene>
<dbReference type="PANTHER" id="PTHR31635">
    <property type="entry name" value="REVERSE TRANSCRIPTASE DOMAIN-CONTAINING PROTEIN-RELATED"/>
    <property type="match status" value="1"/>
</dbReference>
<dbReference type="InterPro" id="IPR000477">
    <property type="entry name" value="RT_dom"/>
</dbReference>
<keyword evidence="3" id="KW-1185">Reference proteome</keyword>
<dbReference type="Pfam" id="PF00078">
    <property type="entry name" value="RVT_1"/>
    <property type="match status" value="1"/>
</dbReference>
<dbReference type="InterPro" id="IPR043502">
    <property type="entry name" value="DNA/RNA_pol_sf"/>
</dbReference>
<protein>
    <recommendedName>
        <fullName evidence="1">Reverse transcriptase domain-containing protein</fullName>
    </recommendedName>
</protein>
<dbReference type="SUPFAM" id="SSF56672">
    <property type="entry name" value="DNA/RNA polymerases"/>
    <property type="match status" value="1"/>
</dbReference>